<dbReference type="GO" id="GO:0004845">
    <property type="term" value="F:uracil phosphoribosyltransferase activity"/>
    <property type="evidence" value="ECO:0007669"/>
    <property type="project" value="UniProtKB-UniRule"/>
</dbReference>
<dbReference type="UniPathway" id="UPA00574">
    <property type="reaction ID" value="UER00636"/>
</dbReference>
<dbReference type="GO" id="GO:0005525">
    <property type="term" value="F:GTP binding"/>
    <property type="evidence" value="ECO:0007669"/>
    <property type="project" value="UniProtKB-KW"/>
</dbReference>
<reference evidence="15 16" key="1">
    <citation type="submission" date="2018-12" db="EMBL/GenBank/DDBJ databases">
        <authorList>
            <person name="Toschakov S.V."/>
        </authorList>
    </citation>
    <scope>NUCLEOTIDE SEQUENCE [LARGE SCALE GENOMIC DNA]</scope>
    <source>
        <strain evidence="15 16">GM2012</strain>
    </source>
</reference>
<evidence type="ECO:0000256" key="9">
    <source>
        <dbReference type="ARBA" id="ARBA00023134"/>
    </source>
</evidence>
<keyword evidence="8" id="KW-0547">Nucleotide-binding</keyword>
<evidence type="ECO:0000256" key="8">
    <source>
        <dbReference type="ARBA" id="ARBA00022741"/>
    </source>
</evidence>
<keyword evidence="7 15" id="KW-0808">Transferase</keyword>
<comment type="pathway">
    <text evidence="2">Pyrimidine metabolism; UMP biosynthesis via salvage pathway; UMP from uracil: step 1/1.</text>
</comment>
<name>A0A432MS36_9BACT</name>
<dbReference type="Gene3D" id="3.40.50.2020">
    <property type="match status" value="1"/>
</dbReference>
<dbReference type="SUPFAM" id="SSF53271">
    <property type="entry name" value="PRTase-like"/>
    <property type="match status" value="1"/>
</dbReference>
<evidence type="ECO:0000256" key="12">
    <source>
        <dbReference type="ARBA" id="ARBA00072146"/>
    </source>
</evidence>
<gene>
    <name evidence="15" type="ORF">TsocGM_00595</name>
</gene>
<evidence type="ECO:0000256" key="6">
    <source>
        <dbReference type="ARBA" id="ARBA00022676"/>
    </source>
</evidence>
<protein>
    <recommendedName>
        <fullName evidence="12 13">Uracil phosphoribosyltransferase</fullName>
        <ecNumber evidence="4 13">2.4.2.9</ecNumber>
    </recommendedName>
</protein>
<dbReference type="Pfam" id="PF14681">
    <property type="entry name" value="UPRTase"/>
    <property type="match status" value="1"/>
</dbReference>
<reference evidence="15 16" key="2">
    <citation type="submission" date="2019-01" db="EMBL/GenBank/DDBJ databases">
        <title>Tautonia sociabilis, a novel thermotolerant planctomycete of Isosphaeraceae family, isolated from a 4000 m deep subterranean habitat.</title>
        <authorList>
            <person name="Kovaleva O.L."/>
            <person name="Elcheninov A.G."/>
            <person name="Van Heerden E."/>
            <person name="Toshchakov S.V."/>
            <person name="Novikov A."/>
            <person name="Bonch-Osmolovskaya E.A."/>
            <person name="Kublanov I.V."/>
        </authorList>
    </citation>
    <scope>NUCLEOTIDE SEQUENCE [LARGE SCALE GENOMIC DNA]</scope>
    <source>
        <strain evidence="15 16">GM2012</strain>
    </source>
</reference>
<comment type="cofactor">
    <cofactor evidence="1">
        <name>Mg(2+)</name>
        <dbReference type="ChEBI" id="CHEBI:18420"/>
    </cofactor>
</comment>
<dbReference type="Proteomes" id="UP000280296">
    <property type="component" value="Unassembled WGS sequence"/>
</dbReference>
<evidence type="ECO:0000259" key="14">
    <source>
        <dbReference type="Pfam" id="PF14681"/>
    </source>
</evidence>
<accession>A0A432MS36</accession>
<comment type="catalytic activity">
    <reaction evidence="10">
        <text>UMP + diphosphate = 5-phospho-alpha-D-ribose 1-diphosphate + uracil</text>
        <dbReference type="Rhea" id="RHEA:13017"/>
        <dbReference type="ChEBI" id="CHEBI:17568"/>
        <dbReference type="ChEBI" id="CHEBI:33019"/>
        <dbReference type="ChEBI" id="CHEBI:57865"/>
        <dbReference type="ChEBI" id="CHEBI:58017"/>
        <dbReference type="EC" id="2.4.2.9"/>
    </reaction>
</comment>
<evidence type="ECO:0000256" key="11">
    <source>
        <dbReference type="ARBA" id="ARBA00056901"/>
    </source>
</evidence>
<evidence type="ECO:0000256" key="5">
    <source>
        <dbReference type="ARBA" id="ARBA00022533"/>
    </source>
</evidence>
<keyword evidence="6 15" id="KW-0328">Glycosyltransferase</keyword>
<dbReference type="InterPro" id="IPR000836">
    <property type="entry name" value="PRTase_dom"/>
</dbReference>
<sequence>MPLVSESTHPLVKQKLAMLRAADTPPSVFRQLVRSLATILGVEATASLPTRPTVVRTPLGDAPGVELDGPVAIVPILRAGLGMADGLLDLIPEAQVWHIGLFRDEATLKPTEYYNKLPSRCQARCALVVDPMLATGGSAVRACEILRNSGVPSLTFVCLIAAPEGIARLSGAMPDVPIVAGAIDERLTDIGFIYPGLGDAGDRQFATG</sequence>
<dbReference type="GO" id="GO:0044206">
    <property type="term" value="P:UMP salvage"/>
    <property type="evidence" value="ECO:0007669"/>
    <property type="project" value="UniProtKB-UniPathway"/>
</dbReference>
<dbReference type="PANTHER" id="PTHR32315">
    <property type="entry name" value="ADENINE PHOSPHORIBOSYLTRANSFERASE"/>
    <property type="match status" value="1"/>
</dbReference>
<dbReference type="NCBIfam" id="TIGR01091">
    <property type="entry name" value="upp"/>
    <property type="match status" value="1"/>
</dbReference>
<dbReference type="GO" id="GO:0005737">
    <property type="term" value="C:cytoplasm"/>
    <property type="evidence" value="ECO:0007669"/>
    <property type="project" value="UniProtKB-ARBA"/>
</dbReference>
<evidence type="ECO:0000256" key="10">
    <source>
        <dbReference type="ARBA" id="ARBA00052919"/>
    </source>
</evidence>
<evidence type="ECO:0000313" key="15">
    <source>
        <dbReference type="EMBL" id="RUL89698.1"/>
    </source>
</evidence>
<dbReference type="OrthoDB" id="9781675at2"/>
<evidence type="ECO:0000313" key="16">
    <source>
        <dbReference type="Proteomes" id="UP000280296"/>
    </source>
</evidence>
<evidence type="ECO:0000256" key="7">
    <source>
        <dbReference type="ARBA" id="ARBA00022679"/>
    </source>
</evidence>
<keyword evidence="16" id="KW-1185">Reference proteome</keyword>
<evidence type="ECO:0000256" key="4">
    <source>
        <dbReference type="ARBA" id="ARBA00011894"/>
    </source>
</evidence>
<dbReference type="RefSeq" id="WP_126723373.1">
    <property type="nucleotide sequence ID" value="NZ_RYZH01000001.1"/>
</dbReference>
<comment type="similarity">
    <text evidence="3">Belongs to the UPRTase family.</text>
</comment>
<comment type="function">
    <text evidence="11">Catalyzes the conversion of uracil and 5-phospho-alpha-D-ribose 1-diphosphate (PRPP) to UMP and diphosphate.</text>
</comment>
<dbReference type="AlphaFoldDB" id="A0A432MS36"/>
<dbReference type="FunFam" id="3.40.50.2020:FF:000003">
    <property type="entry name" value="Uracil phosphoribosyltransferase"/>
    <property type="match status" value="1"/>
</dbReference>
<keyword evidence="9" id="KW-0342">GTP-binding</keyword>
<dbReference type="PANTHER" id="PTHR32315:SF4">
    <property type="entry name" value="URACIL PHOSPHORIBOSYLTRANSFERASE, CHLOROPLASTIC"/>
    <property type="match status" value="1"/>
</dbReference>
<dbReference type="GO" id="GO:0006223">
    <property type="term" value="P:uracil salvage"/>
    <property type="evidence" value="ECO:0007669"/>
    <property type="project" value="InterPro"/>
</dbReference>
<dbReference type="EC" id="2.4.2.9" evidence="4 13"/>
<evidence type="ECO:0000256" key="3">
    <source>
        <dbReference type="ARBA" id="ARBA00009516"/>
    </source>
</evidence>
<dbReference type="EMBL" id="RYZH01000001">
    <property type="protein sequence ID" value="RUL89698.1"/>
    <property type="molecule type" value="Genomic_DNA"/>
</dbReference>
<dbReference type="InterPro" id="IPR050054">
    <property type="entry name" value="UPRTase/APRTase"/>
</dbReference>
<keyword evidence="5" id="KW-0021">Allosteric enzyme</keyword>
<comment type="caution">
    <text evidence="15">The sequence shown here is derived from an EMBL/GenBank/DDBJ whole genome shotgun (WGS) entry which is preliminary data.</text>
</comment>
<dbReference type="NCBIfam" id="NF001097">
    <property type="entry name" value="PRK00129.1"/>
    <property type="match status" value="1"/>
</dbReference>
<evidence type="ECO:0000256" key="1">
    <source>
        <dbReference type="ARBA" id="ARBA00001946"/>
    </source>
</evidence>
<dbReference type="CDD" id="cd06223">
    <property type="entry name" value="PRTases_typeI"/>
    <property type="match status" value="1"/>
</dbReference>
<dbReference type="InterPro" id="IPR029057">
    <property type="entry name" value="PRTase-like"/>
</dbReference>
<proteinExistence type="inferred from homology"/>
<dbReference type="InterPro" id="IPR005765">
    <property type="entry name" value="UPRT"/>
</dbReference>
<organism evidence="15 16">
    <name type="scientific">Tautonia sociabilis</name>
    <dbReference type="NCBI Taxonomy" id="2080755"/>
    <lineage>
        <taxon>Bacteria</taxon>
        <taxon>Pseudomonadati</taxon>
        <taxon>Planctomycetota</taxon>
        <taxon>Planctomycetia</taxon>
        <taxon>Isosphaerales</taxon>
        <taxon>Isosphaeraceae</taxon>
        <taxon>Tautonia</taxon>
    </lineage>
</organism>
<evidence type="ECO:0000256" key="2">
    <source>
        <dbReference type="ARBA" id="ARBA00005180"/>
    </source>
</evidence>
<evidence type="ECO:0000256" key="13">
    <source>
        <dbReference type="NCBIfam" id="TIGR01091"/>
    </source>
</evidence>
<feature type="domain" description="Phosphoribosyltransferase" evidence="14">
    <location>
        <begin position="8"/>
        <end position="207"/>
    </location>
</feature>